<accession>A0A5Q6PCN7</accession>
<dbReference type="EMBL" id="VUAA01000049">
    <property type="protein sequence ID" value="KAA1252634.1"/>
    <property type="molecule type" value="Genomic_DNA"/>
</dbReference>
<comment type="caution">
    <text evidence="1">The sequence shown here is derived from an EMBL/GenBank/DDBJ whole genome shotgun (WGS) entry which is preliminary data.</text>
</comment>
<reference evidence="1 2" key="1">
    <citation type="submission" date="2019-09" db="EMBL/GenBank/DDBJ databases">
        <authorList>
            <person name="Kritzky A."/>
            <person name="Schelkanova E.Y."/>
            <person name="Alkhova Z.V."/>
            <person name="Smirnova N.I."/>
        </authorList>
    </citation>
    <scope>NUCLEOTIDE SEQUENCE [LARGE SCALE GENOMIC DNA]</scope>
    <source>
        <strain evidence="1 2">M1526</strain>
    </source>
</reference>
<dbReference type="Proteomes" id="UP000323225">
    <property type="component" value="Unassembled WGS sequence"/>
</dbReference>
<name>A0A5Q6PCN7_VIBCL</name>
<dbReference type="AlphaFoldDB" id="A0A5Q6PCN7"/>
<sequence length="178" mass="20159">MSRFEPGKKYLFMRHQFVSLDKNGKPNGTLSYTRMLDQPLISTEFVVLTCKEEHEVSIDYSNDKTTGYTFTGEDQNVIFNNQYPSASYGQLSTAGDYIVKAIVSDDSGEPSLLKYVLAENVFNDISMFGALHGLTEKLELVINEIKQAVDVNGFKFEEDELSKLFKDKNKMLLKIVEA</sequence>
<gene>
    <name evidence="1" type="ORF">F0M16_21875</name>
</gene>
<organism evidence="1 2">
    <name type="scientific">Vibrio cholerae</name>
    <dbReference type="NCBI Taxonomy" id="666"/>
    <lineage>
        <taxon>Bacteria</taxon>
        <taxon>Pseudomonadati</taxon>
        <taxon>Pseudomonadota</taxon>
        <taxon>Gammaproteobacteria</taxon>
        <taxon>Vibrionales</taxon>
        <taxon>Vibrionaceae</taxon>
        <taxon>Vibrio</taxon>
    </lineage>
</organism>
<protein>
    <submittedName>
        <fullName evidence="1">Uncharacterized protein</fullName>
    </submittedName>
</protein>
<evidence type="ECO:0000313" key="2">
    <source>
        <dbReference type="Proteomes" id="UP000323225"/>
    </source>
</evidence>
<evidence type="ECO:0000313" key="1">
    <source>
        <dbReference type="EMBL" id="KAA1252634.1"/>
    </source>
</evidence>
<proteinExistence type="predicted"/>